<dbReference type="SUPFAM" id="SSF90002">
    <property type="entry name" value="Hypothetical protein YjiA, C-terminal domain"/>
    <property type="match status" value="1"/>
</dbReference>
<dbReference type="SMART" id="SM00833">
    <property type="entry name" value="CobW_C"/>
    <property type="match status" value="1"/>
</dbReference>
<dbReference type="GO" id="GO:0016787">
    <property type="term" value="F:hydrolase activity"/>
    <property type="evidence" value="ECO:0007669"/>
    <property type="project" value="UniProtKB-KW"/>
</dbReference>
<gene>
    <name evidence="7" type="ORF">CYCCA115_LOCUS8111</name>
</gene>
<proteinExistence type="inferred from homology"/>
<accession>A0AAD2FIC5</accession>
<evidence type="ECO:0000313" key="8">
    <source>
        <dbReference type="Proteomes" id="UP001295423"/>
    </source>
</evidence>
<organism evidence="7 8">
    <name type="scientific">Cylindrotheca closterium</name>
    <dbReference type="NCBI Taxonomy" id="2856"/>
    <lineage>
        <taxon>Eukaryota</taxon>
        <taxon>Sar</taxon>
        <taxon>Stramenopiles</taxon>
        <taxon>Ochrophyta</taxon>
        <taxon>Bacillariophyta</taxon>
        <taxon>Bacillariophyceae</taxon>
        <taxon>Bacillariophycidae</taxon>
        <taxon>Bacillariales</taxon>
        <taxon>Bacillariaceae</taxon>
        <taxon>Cylindrotheca</taxon>
    </lineage>
</organism>
<dbReference type="PANTHER" id="PTHR43603:SF1">
    <property type="entry name" value="ZINC-REGULATED GTPASE METALLOPROTEIN ACTIVATOR 1"/>
    <property type="match status" value="1"/>
</dbReference>
<dbReference type="InterPro" id="IPR027417">
    <property type="entry name" value="P-loop_NTPase"/>
</dbReference>
<dbReference type="CDD" id="cd03112">
    <property type="entry name" value="CobW-like"/>
    <property type="match status" value="1"/>
</dbReference>
<evidence type="ECO:0000256" key="2">
    <source>
        <dbReference type="ARBA" id="ARBA00022801"/>
    </source>
</evidence>
<evidence type="ECO:0000256" key="1">
    <source>
        <dbReference type="ARBA" id="ARBA00022741"/>
    </source>
</evidence>
<comment type="similarity">
    <text evidence="4">Belongs to the SIMIBI class G3E GTPase family. ZNG1 subfamily.</text>
</comment>
<dbReference type="PANTHER" id="PTHR43603">
    <property type="entry name" value="COBW DOMAIN-CONTAINING PROTEIN DDB_G0274527"/>
    <property type="match status" value="1"/>
</dbReference>
<keyword evidence="1" id="KW-0547">Nucleotide-binding</keyword>
<evidence type="ECO:0000256" key="5">
    <source>
        <dbReference type="ARBA" id="ARBA00049117"/>
    </source>
</evidence>
<dbReference type="Gene3D" id="3.40.50.300">
    <property type="entry name" value="P-loop containing nucleotide triphosphate hydrolases"/>
    <property type="match status" value="1"/>
</dbReference>
<dbReference type="SUPFAM" id="SSF52540">
    <property type="entry name" value="P-loop containing nucleoside triphosphate hydrolases"/>
    <property type="match status" value="1"/>
</dbReference>
<dbReference type="InterPro" id="IPR051927">
    <property type="entry name" value="Zn_Chap_cDPG_Synth"/>
</dbReference>
<dbReference type="InterPro" id="IPR003495">
    <property type="entry name" value="CobW/HypB/UreG_nucleotide-bd"/>
</dbReference>
<dbReference type="Proteomes" id="UP001295423">
    <property type="component" value="Unassembled WGS sequence"/>
</dbReference>
<dbReference type="EMBL" id="CAKOGP040001112">
    <property type="protein sequence ID" value="CAJ1942766.1"/>
    <property type="molecule type" value="Genomic_DNA"/>
</dbReference>
<evidence type="ECO:0000256" key="4">
    <source>
        <dbReference type="ARBA" id="ARBA00034320"/>
    </source>
</evidence>
<evidence type="ECO:0000256" key="3">
    <source>
        <dbReference type="ARBA" id="ARBA00023186"/>
    </source>
</evidence>
<name>A0AAD2FIC5_9STRA</name>
<keyword evidence="8" id="KW-1185">Reference proteome</keyword>
<dbReference type="Pfam" id="PF07683">
    <property type="entry name" value="CobW_C"/>
    <property type="match status" value="1"/>
</dbReference>
<reference evidence="7" key="1">
    <citation type="submission" date="2023-08" db="EMBL/GenBank/DDBJ databases">
        <authorList>
            <person name="Audoor S."/>
            <person name="Bilcke G."/>
        </authorList>
    </citation>
    <scope>NUCLEOTIDE SEQUENCE</scope>
</reference>
<protein>
    <recommendedName>
        <fullName evidence="6">CobW C-terminal domain-containing protein</fullName>
    </recommendedName>
</protein>
<dbReference type="GO" id="GO:0000166">
    <property type="term" value="F:nucleotide binding"/>
    <property type="evidence" value="ECO:0007669"/>
    <property type="project" value="UniProtKB-KW"/>
</dbReference>
<dbReference type="AlphaFoldDB" id="A0AAD2FIC5"/>
<comment type="caution">
    <text evidence="7">The sequence shown here is derived from an EMBL/GenBank/DDBJ whole genome shotgun (WGS) entry which is preliminary data.</text>
</comment>
<dbReference type="Gene3D" id="3.30.1220.10">
    <property type="entry name" value="CobW-like, C-terminal domain"/>
    <property type="match status" value="1"/>
</dbReference>
<dbReference type="InterPro" id="IPR011629">
    <property type="entry name" value="CobW-like_C"/>
</dbReference>
<dbReference type="Pfam" id="PF02492">
    <property type="entry name" value="cobW"/>
    <property type="match status" value="1"/>
</dbReference>
<keyword evidence="3" id="KW-0143">Chaperone</keyword>
<comment type="catalytic activity">
    <reaction evidence="5">
        <text>GTP + H2O = GDP + phosphate + H(+)</text>
        <dbReference type="Rhea" id="RHEA:19669"/>
        <dbReference type="ChEBI" id="CHEBI:15377"/>
        <dbReference type="ChEBI" id="CHEBI:15378"/>
        <dbReference type="ChEBI" id="CHEBI:37565"/>
        <dbReference type="ChEBI" id="CHEBI:43474"/>
        <dbReference type="ChEBI" id="CHEBI:58189"/>
    </reaction>
    <physiologicalReaction direction="left-to-right" evidence="5">
        <dbReference type="Rhea" id="RHEA:19670"/>
    </physiologicalReaction>
</comment>
<feature type="domain" description="CobW C-terminal" evidence="6">
    <location>
        <begin position="381"/>
        <end position="545"/>
    </location>
</feature>
<dbReference type="InterPro" id="IPR036627">
    <property type="entry name" value="CobW-likC_sf"/>
</dbReference>
<evidence type="ECO:0000259" key="6">
    <source>
        <dbReference type="SMART" id="SM00833"/>
    </source>
</evidence>
<keyword evidence="2" id="KW-0378">Hydrolase</keyword>
<evidence type="ECO:0000313" key="7">
    <source>
        <dbReference type="EMBL" id="CAJ1942766.1"/>
    </source>
</evidence>
<sequence length="567" mass="62515">MSPLNRWLVAFTVSQLCSPIQSFITPVILNNNNIATCPSITSYRERSMALQMVCSSKSAGKEEEKDVKTSEKVPITLLSGFLGAGKTTTLQHLLENVEGTRIGVIVNDVASINIDAKLITGKKEGVVELQNGCACCSLSNELLASVDQLLGNAHKFDALVVEMSGVADPISIQTNWKNAKVEGNPVVEKAEIAQVVTLVDSTTFGTDWMTWDTAGDREKWSSQSSSDCGQTKKVPELLAEQIEAANVIVLNKKDLAGPEQLEVASSLARSLNAKAKIITAEYGKVKPSDILQELAVPKESGCCSSGTSDKESKFEEKASCSSKAKKEAIDSFKAATKEPNCCEKAAAEGSSCRDHDHSKDAAPANNDGACLMSSDNNKIGVTSFVYKADRPFQTVKLLSLLEQWPVPIKDDLDLSLLKEAQERDYEVQSKDQEDSPFLGVLRSKGFCWFAPTRWSGPKEDVWRHDAAMYWSHAGKQFGITRAGQWWGTVGREEMKERLAGDPEECNRILEEDFVTEEFADRRQEIVFIGIGMDEEEIRRSLDDCLMKDKGMKRYREYLSYTQDGVLL</sequence>